<accession>A0AAN7BAP4</accession>
<dbReference type="EMBL" id="MU858070">
    <property type="protein sequence ID" value="KAK4216292.1"/>
    <property type="molecule type" value="Genomic_DNA"/>
</dbReference>
<dbReference type="InterPro" id="IPR011032">
    <property type="entry name" value="GroES-like_sf"/>
</dbReference>
<keyword evidence="2" id="KW-0560">Oxidoreductase</keyword>
<gene>
    <name evidence="4" type="ORF">QBC37DRAFT_397864</name>
</gene>
<dbReference type="InterPro" id="IPR047122">
    <property type="entry name" value="Trans-enoyl_RdTase-like"/>
</dbReference>
<dbReference type="InterPro" id="IPR036291">
    <property type="entry name" value="NAD(P)-bd_dom_sf"/>
</dbReference>
<keyword evidence="5" id="KW-1185">Reference proteome</keyword>
<name>A0AAN7BAP4_9PEZI</name>
<evidence type="ECO:0000259" key="3">
    <source>
        <dbReference type="SMART" id="SM00829"/>
    </source>
</evidence>
<evidence type="ECO:0000313" key="5">
    <source>
        <dbReference type="Proteomes" id="UP001301769"/>
    </source>
</evidence>
<reference evidence="4" key="2">
    <citation type="submission" date="2023-05" db="EMBL/GenBank/DDBJ databases">
        <authorList>
            <consortium name="Lawrence Berkeley National Laboratory"/>
            <person name="Steindorff A."/>
            <person name="Hensen N."/>
            <person name="Bonometti L."/>
            <person name="Westerberg I."/>
            <person name="Brannstrom I.O."/>
            <person name="Guillou S."/>
            <person name="Cros-Aarteil S."/>
            <person name="Calhoun S."/>
            <person name="Haridas S."/>
            <person name="Kuo A."/>
            <person name="Mondo S."/>
            <person name="Pangilinan J."/>
            <person name="Riley R."/>
            <person name="Labutti K."/>
            <person name="Andreopoulos B."/>
            <person name="Lipzen A."/>
            <person name="Chen C."/>
            <person name="Yanf M."/>
            <person name="Daum C."/>
            <person name="Ng V."/>
            <person name="Clum A."/>
            <person name="Ohm R."/>
            <person name="Martin F."/>
            <person name="Silar P."/>
            <person name="Natvig D."/>
            <person name="Lalanne C."/>
            <person name="Gautier V."/>
            <person name="Ament-Velasquez S.L."/>
            <person name="Kruys A."/>
            <person name="Hutchinson M.I."/>
            <person name="Powell A.J."/>
            <person name="Barry K."/>
            <person name="Miller A.N."/>
            <person name="Grigoriev I.V."/>
            <person name="Debuchy R."/>
            <person name="Gladieux P."/>
            <person name="Thoren M.H."/>
            <person name="Johannesson H."/>
        </authorList>
    </citation>
    <scope>NUCLEOTIDE SEQUENCE</scope>
    <source>
        <strain evidence="4">PSN293</strain>
    </source>
</reference>
<dbReference type="InterPro" id="IPR013149">
    <property type="entry name" value="ADH-like_C"/>
</dbReference>
<dbReference type="CDD" id="cd08249">
    <property type="entry name" value="enoyl_reductase_like"/>
    <property type="match status" value="1"/>
</dbReference>
<organism evidence="4 5">
    <name type="scientific">Rhypophila decipiens</name>
    <dbReference type="NCBI Taxonomy" id="261697"/>
    <lineage>
        <taxon>Eukaryota</taxon>
        <taxon>Fungi</taxon>
        <taxon>Dikarya</taxon>
        <taxon>Ascomycota</taxon>
        <taxon>Pezizomycotina</taxon>
        <taxon>Sordariomycetes</taxon>
        <taxon>Sordariomycetidae</taxon>
        <taxon>Sordariales</taxon>
        <taxon>Naviculisporaceae</taxon>
        <taxon>Rhypophila</taxon>
    </lineage>
</organism>
<reference evidence="4" key="1">
    <citation type="journal article" date="2023" name="Mol. Phylogenet. Evol.">
        <title>Genome-scale phylogeny and comparative genomics of the fungal order Sordariales.</title>
        <authorList>
            <person name="Hensen N."/>
            <person name="Bonometti L."/>
            <person name="Westerberg I."/>
            <person name="Brannstrom I.O."/>
            <person name="Guillou S."/>
            <person name="Cros-Aarteil S."/>
            <person name="Calhoun S."/>
            <person name="Haridas S."/>
            <person name="Kuo A."/>
            <person name="Mondo S."/>
            <person name="Pangilinan J."/>
            <person name="Riley R."/>
            <person name="LaButti K."/>
            <person name="Andreopoulos B."/>
            <person name="Lipzen A."/>
            <person name="Chen C."/>
            <person name="Yan M."/>
            <person name="Daum C."/>
            <person name="Ng V."/>
            <person name="Clum A."/>
            <person name="Steindorff A."/>
            <person name="Ohm R.A."/>
            <person name="Martin F."/>
            <person name="Silar P."/>
            <person name="Natvig D.O."/>
            <person name="Lalanne C."/>
            <person name="Gautier V."/>
            <person name="Ament-Velasquez S.L."/>
            <person name="Kruys A."/>
            <person name="Hutchinson M.I."/>
            <person name="Powell A.J."/>
            <person name="Barry K."/>
            <person name="Miller A.N."/>
            <person name="Grigoriev I.V."/>
            <person name="Debuchy R."/>
            <person name="Gladieux P."/>
            <person name="Hiltunen Thoren M."/>
            <person name="Johannesson H."/>
        </authorList>
    </citation>
    <scope>NUCLEOTIDE SEQUENCE</scope>
    <source>
        <strain evidence="4">PSN293</strain>
    </source>
</reference>
<dbReference type="Proteomes" id="UP001301769">
    <property type="component" value="Unassembled WGS sequence"/>
</dbReference>
<dbReference type="SMART" id="SM00829">
    <property type="entry name" value="PKS_ER"/>
    <property type="match status" value="1"/>
</dbReference>
<dbReference type="Gene3D" id="3.90.180.10">
    <property type="entry name" value="Medium-chain alcohol dehydrogenases, catalytic domain"/>
    <property type="match status" value="1"/>
</dbReference>
<dbReference type="PANTHER" id="PTHR45348:SF2">
    <property type="entry name" value="ZINC-TYPE ALCOHOL DEHYDROGENASE-LIKE PROTEIN C2E1P3.01"/>
    <property type="match status" value="1"/>
</dbReference>
<dbReference type="Pfam" id="PF08240">
    <property type="entry name" value="ADH_N"/>
    <property type="match status" value="1"/>
</dbReference>
<comment type="caution">
    <text evidence="4">The sequence shown here is derived from an EMBL/GenBank/DDBJ whole genome shotgun (WGS) entry which is preliminary data.</text>
</comment>
<evidence type="ECO:0000313" key="4">
    <source>
        <dbReference type="EMBL" id="KAK4216292.1"/>
    </source>
</evidence>
<evidence type="ECO:0000256" key="1">
    <source>
        <dbReference type="ARBA" id="ARBA00008072"/>
    </source>
</evidence>
<dbReference type="Pfam" id="PF00107">
    <property type="entry name" value="ADH_zinc_N"/>
    <property type="match status" value="1"/>
</dbReference>
<protein>
    <submittedName>
        <fullName evidence="4">Chaperonin 10-like protein</fullName>
    </submittedName>
</protein>
<comment type="similarity">
    <text evidence="1">Belongs to the zinc-containing alcohol dehydrogenase family.</text>
</comment>
<proteinExistence type="inferred from homology"/>
<evidence type="ECO:0000256" key="2">
    <source>
        <dbReference type="ARBA" id="ARBA00023002"/>
    </source>
</evidence>
<dbReference type="GO" id="GO:0016651">
    <property type="term" value="F:oxidoreductase activity, acting on NAD(P)H"/>
    <property type="evidence" value="ECO:0007669"/>
    <property type="project" value="InterPro"/>
</dbReference>
<dbReference type="InterPro" id="IPR020843">
    <property type="entry name" value="ER"/>
</dbReference>
<feature type="domain" description="Enoyl reductase (ER)" evidence="3">
    <location>
        <begin position="14"/>
        <end position="346"/>
    </location>
</feature>
<dbReference type="InterPro" id="IPR013154">
    <property type="entry name" value="ADH-like_N"/>
</dbReference>
<dbReference type="SUPFAM" id="SSF51735">
    <property type="entry name" value="NAD(P)-binding Rossmann-fold domains"/>
    <property type="match status" value="1"/>
</dbReference>
<dbReference type="SUPFAM" id="SSF50129">
    <property type="entry name" value="GroES-like"/>
    <property type="match status" value="1"/>
</dbReference>
<dbReference type="AlphaFoldDB" id="A0AAN7BAP4"/>
<dbReference type="Gene3D" id="3.40.50.720">
    <property type="entry name" value="NAD(P)-binding Rossmann-like Domain"/>
    <property type="match status" value="1"/>
</dbReference>
<sequence length="454" mass="47711">MKLYNSAAWLTTEKASPLTISDAPFPEISALQPDDIIIRAKAVAINPVDWKIQSSGDALFPIPYPAILGADVAGEVIHVGEAVGSKFEVGQRVIAHALGFSHGWGYSSFQRVVVVRGNTAVSVLPGGISFEEGVVLPVSVSTAVAGLFWGATLGLSLDGLKWGSGNKGTVLLWGGSSSVGSSVVQLATVAGYEVVATASEGNFGYVKGLGAVEVVDYHDEDVVDKLIKVLKGRKVVGAYDSIGTDSTVRQTAEVLKALGGGRIASVGAAPDDLGEGVEARRFSAANIEVQEPEIGRAVWEDYVPRALEDGRLRPLPEQLVVGHGLEDIQKGLDRQKEGKRPARITAGKAACSANSMLALNSHGIPGLILGGGVSERLPLIMPSRVKSRPGPQRTNLYYATVAFTSNRTRTGKVTVGVTTRVIDATAIRTGVVETIQLRLRIDHTGNRQGLLAAV</sequence>
<dbReference type="PANTHER" id="PTHR45348">
    <property type="entry name" value="HYPOTHETICAL OXIDOREDUCTASE (EUROFUNG)"/>
    <property type="match status" value="1"/>
</dbReference>